<feature type="signal peptide" evidence="4">
    <location>
        <begin position="1"/>
        <end position="19"/>
    </location>
</feature>
<feature type="chain" id="PRO_5019835604" evidence="4">
    <location>
        <begin position="20"/>
        <end position="662"/>
    </location>
</feature>
<keyword evidence="3" id="KW-0998">Cell outer membrane</keyword>
<dbReference type="GO" id="GO:0009279">
    <property type="term" value="C:cell outer membrane"/>
    <property type="evidence" value="ECO:0007669"/>
    <property type="project" value="UniProtKB-SubCell"/>
</dbReference>
<keyword evidence="4" id="KW-0732">Signal</keyword>
<reference evidence="6 7" key="1">
    <citation type="submission" date="2018-10" db="EMBL/GenBank/DDBJ databases">
        <title>Genomic Encyclopedia of Archaeal and Bacterial Type Strains, Phase II (KMG-II): from individual species to whole genera.</title>
        <authorList>
            <person name="Goeker M."/>
        </authorList>
    </citation>
    <scope>NUCLEOTIDE SEQUENCE [LARGE SCALE GENOMIC DNA]</scope>
    <source>
        <strain evidence="6 7">DSM 18602</strain>
    </source>
</reference>
<evidence type="ECO:0000256" key="2">
    <source>
        <dbReference type="ARBA" id="ARBA00023136"/>
    </source>
</evidence>
<dbReference type="Pfam" id="PF14905">
    <property type="entry name" value="OMP_b-brl_3"/>
    <property type="match status" value="1"/>
</dbReference>
<feature type="domain" description="Outer membrane protein beta-barrel" evidence="5">
    <location>
        <begin position="376"/>
        <end position="638"/>
    </location>
</feature>
<dbReference type="InterPro" id="IPR041700">
    <property type="entry name" value="OMP_b-brl_3"/>
</dbReference>
<dbReference type="SUPFAM" id="SSF49464">
    <property type="entry name" value="Carboxypeptidase regulatory domain-like"/>
    <property type="match status" value="1"/>
</dbReference>
<sequence>MYFLNCLFSLLLLPVLLLAQQQKEVKGTIYTETDMPLAGATISVFDYKSNKRIGSTTSDSTGNFKITINNTEAYLYITHIGFLPYKVNIINTGAVVVKLKPQTQDLSEVVIKAQKPLIEQQFDRMVVNVDGSPKAGMNAADILKKIPGVNIINQNEIVLEGKGVTINIDGKPTHLNGNELMNLLNSTQPTGISKIEVVYNPSAKFDAQGNGGIINIKTLKRNKPGYDAYLSLTAGHGWKYFSNNDISAGLNYRSGNNYIFGTYSYGIGKQSQEIQKNTYLTDINQRLLDSIAYAIPYHSQNIRMGWDHYLNKNDVIGMLFTGYDSYSIPNINTQTGIYNLKATNKDSSRYSVSTDPRRSIGGNVNVNYKVVIDSVKHQEISMDADGGIFKYNNDNNLSLLAFNEQGIASSPLQQLLQSGNTLSHIYSYKADYSQKYYKGILEAGIKASYVKINNEFDVQSGVAGQPLNNEGNNDFIYREAVLAGYVSTKQTFAKFTIQLGLRAEQTYTNGNSVTVDSIVKRSYLNIFPNVVAGYKLKNSSFSLSYSRRIGRPPYNYLNPFFINNSAYAANNGNPYLKPSFTDNYRLGYNIGSKFNFSVTYSNVKDVITDLKLVNDQTKVTTNIKANLAHNNNEGWLMQLYYRAPHGCAQYLNRFGRLQYSLA</sequence>
<gene>
    <name evidence="6" type="ORF">BDD43_2602</name>
</gene>
<organism evidence="6 7">
    <name type="scientific">Mucilaginibacter gracilis</name>
    <dbReference type="NCBI Taxonomy" id="423350"/>
    <lineage>
        <taxon>Bacteria</taxon>
        <taxon>Pseudomonadati</taxon>
        <taxon>Bacteroidota</taxon>
        <taxon>Sphingobacteriia</taxon>
        <taxon>Sphingobacteriales</taxon>
        <taxon>Sphingobacteriaceae</taxon>
        <taxon>Mucilaginibacter</taxon>
    </lineage>
</organism>
<evidence type="ECO:0000313" key="7">
    <source>
        <dbReference type="Proteomes" id="UP000268007"/>
    </source>
</evidence>
<dbReference type="InterPro" id="IPR036942">
    <property type="entry name" value="Beta-barrel_TonB_sf"/>
</dbReference>
<evidence type="ECO:0000259" key="5">
    <source>
        <dbReference type="Pfam" id="PF14905"/>
    </source>
</evidence>
<dbReference type="Gene3D" id="2.170.130.10">
    <property type="entry name" value="TonB-dependent receptor, plug domain"/>
    <property type="match status" value="1"/>
</dbReference>
<dbReference type="Pfam" id="PF13715">
    <property type="entry name" value="CarbopepD_reg_2"/>
    <property type="match status" value="1"/>
</dbReference>
<dbReference type="PANTHER" id="PTHR40980">
    <property type="entry name" value="PLUG DOMAIN-CONTAINING PROTEIN"/>
    <property type="match status" value="1"/>
</dbReference>
<dbReference type="Gene3D" id="2.60.40.1120">
    <property type="entry name" value="Carboxypeptidase-like, regulatory domain"/>
    <property type="match status" value="1"/>
</dbReference>
<comment type="subcellular location">
    <subcellularLocation>
        <location evidence="1">Cell outer membrane</location>
    </subcellularLocation>
</comment>
<comment type="caution">
    <text evidence="6">The sequence shown here is derived from an EMBL/GenBank/DDBJ whole genome shotgun (WGS) entry which is preliminary data.</text>
</comment>
<dbReference type="AlphaFoldDB" id="A0A495J134"/>
<name>A0A495J134_9SPHI</name>
<evidence type="ECO:0000256" key="1">
    <source>
        <dbReference type="ARBA" id="ARBA00004442"/>
    </source>
</evidence>
<accession>A0A495J134</accession>
<dbReference type="InterPro" id="IPR037066">
    <property type="entry name" value="Plug_dom_sf"/>
</dbReference>
<dbReference type="Proteomes" id="UP000268007">
    <property type="component" value="Unassembled WGS sequence"/>
</dbReference>
<evidence type="ECO:0000256" key="4">
    <source>
        <dbReference type="SAM" id="SignalP"/>
    </source>
</evidence>
<evidence type="ECO:0000313" key="6">
    <source>
        <dbReference type="EMBL" id="RKR82422.1"/>
    </source>
</evidence>
<dbReference type="EMBL" id="RBKU01000001">
    <property type="protein sequence ID" value="RKR82422.1"/>
    <property type="molecule type" value="Genomic_DNA"/>
</dbReference>
<dbReference type="SUPFAM" id="SSF56935">
    <property type="entry name" value="Porins"/>
    <property type="match status" value="1"/>
</dbReference>
<keyword evidence="2" id="KW-0472">Membrane</keyword>
<keyword evidence="7" id="KW-1185">Reference proteome</keyword>
<protein>
    <submittedName>
        <fullName evidence="6">Outer membrane beta-barrel protein</fullName>
    </submittedName>
</protein>
<dbReference type="Gene3D" id="2.40.170.20">
    <property type="entry name" value="TonB-dependent receptor, beta-barrel domain"/>
    <property type="match status" value="1"/>
</dbReference>
<dbReference type="InterPro" id="IPR008969">
    <property type="entry name" value="CarboxyPept-like_regulatory"/>
</dbReference>
<dbReference type="PANTHER" id="PTHR40980:SF4">
    <property type="entry name" value="TONB-DEPENDENT RECEPTOR-LIKE BETA-BARREL DOMAIN-CONTAINING PROTEIN"/>
    <property type="match status" value="1"/>
</dbReference>
<evidence type="ECO:0000256" key="3">
    <source>
        <dbReference type="ARBA" id="ARBA00023237"/>
    </source>
</evidence>
<proteinExistence type="predicted"/>